<dbReference type="Pfam" id="PF00072">
    <property type="entry name" value="Response_reg"/>
    <property type="match status" value="2"/>
</dbReference>
<keyword evidence="5" id="KW-0808">Transferase</keyword>
<evidence type="ECO:0000313" key="11">
    <source>
        <dbReference type="EMBL" id="GGJ87360.1"/>
    </source>
</evidence>
<dbReference type="AlphaFoldDB" id="A0A8J3B1H3"/>
<dbReference type="GO" id="GO:0005886">
    <property type="term" value="C:plasma membrane"/>
    <property type="evidence" value="ECO:0007669"/>
    <property type="project" value="UniProtKB-SubCell"/>
</dbReference>
<evidence type="ECO:0000256" key="2">
    <source>
        <dbReference type="ARBA" id="ARBA00004236"/>
    </source>
</evidence>
<dbReference type="CDD" id="cd00156">
    <property type="entry name" value="REC"/>
    <property type="match status" value="1"/>
</dbReference>
<dbReference type="SMART" id="SM00388">
    <property type="entry name" value="HisKA"/>
    <property type="match status" value="1"/>
</dbReference>
<dbReference type="Pfam" id="PF00512">
    <property type="entry name" value="HisKA"/>
    <property type="match status" value="1"/>
</dbReference>
<evidence type="ECO:0000256" key="4">
    <source>
        <dbReference type="ARBA" id="ARBA00022553"/>
    </source>
</evidence>
<feature type="domain" description="Response regulatory" evidence="9">
    <location>
        <begin position="8"/>
        <end position="126"/>
    </location>
</feature>
<organism evidence="11 12">
    <name type="scientific">Pilimelia anulata</name>
    <dbReference type="NCBI Taxonomy" id="53371"/>
    <lineage>
        <taxon>Bacteria</taxon>
        <taxon>Bacillati</taxon>
        <taxon>Actinomycetota</taxon>
        <taxon>Actinomycetes</taxon>
        <taxon>Micromonosporales</taxon>
        <taxon>Micromonosporaceae</taxon>
        <taxon>Pilimelia</taxon>
    </lineage>
</organism>
<dbReference type="CDD" id="cd00082">
    <property type="entry name" value="HisKA"/>
    <property type="match status" value="1"/>
</dbReference>
<dbReference type="PRINTS" id="PR00344">
    <property type="entry name" value="BCTRLSENSOR"/>
</dbReference>
<dbReference type="SMART" id="SM00387">
    <property type="entry name" value="HATPase_c"/>
    <property type="match status" value="1"/>
</dbReference>
<evidence type="ECO:0000256" key="6">
    <source>
        <dbReference type="ARBA" id="ARBA00023012"/>
    </source>
</evidence>
<feature type="domain" description="PAC" evidence="10">
    <location>
        <begin position="217"/>
        <end position="269"/>
    </location>
</feature>
<accession>A0A8J3B1H3</accession>
<dbReference type="Gene3D" id="1.10.287.130">
    <property type="match status" value="1"/>
</dbReference>
<reference evidence="11" key="1">
    <citation type="journal article" date="2014" name="Int. J. Syst. Evol. Microbiol.">
        <title>Complete genome sequence of Corynebacterium casei LMG S-19264T (=DSM 44701T), isolated from a smear-ripened cheese.</title>
        <authorList>
            <consortium name="US DOE Joint Genome Institute (JGI-PGF)"/>
            <person name="Walter F."/>
            <person name="Albersmeier A."/>
            <person name="Kalinowski J."/>
            <person name="Ruckert C."/>
        </authorList>
    </citation>
    <scope>NUCLEOTIDE SEQUENCE</scope>
    <source>
        <strain evidence="11">JCM 3090</strain>
    </source>
</reference>
<keyword evidence="5" id="KW-0418">Kinase</keyword>
<gene>
    <name evidence="11" type="ORF">GCM10010123_16190</name>
</gene>
<dbReference type="InterPro" id="IPR003594">
    <property type="entry name" value="HATPase_dom"/>
</dbReference>
<feature type="modified residue" description="4-aspartylphosphate" evidence="7">
    <location>
        <position position="59"/>
    </location>
</feature>
<dbReference type="SUPFAM" id="SSF55785">
    <property type="entry name" value="PYP-like sensor domain (PAS domain)"/>
    <property type="match status" value="1"/>
</dbReference>
<feature type="domain" description="Response regulatory" evidence="9">
    <location>
        <begin position="533"/>
        <end position="649"/>
    </location>
</feature>
<dbReference type="SUPFAM" id="SSF47384">
    <property type="entry name" value="Homodimeric domain of signal transducing histidine kinase"/>
    <property type="match status" value="1"/>
</dbReference>
<dbReference type="InterPro" id="IPR036890">
    <property type="entry name" value="HATPase_C_sf"/>
</dbReference>
<comment type="catalytic activity">
    <reaction evidence="1">
        <text>ATP + protein L-histidine = ADP + protein N-phospho-L-histidine.</text>
        <dbReference type="EC" id="2.7.13.3"/>
    </reaction>
</comment>
<comment type="caution">
    <text evidence="11">The sequence shown here is derived from an EMBL/GenBank/DDBJ whole genome shotgun (WGS) entry which is preliminary data.</text>
</comment>
<protein>
    <recommendedName>
        <fullName evidence="3">histidine kinase</fullName>
        <ecNumber evidence="3">2.7.13.3</ecNumber>
    </recommendedName>
</protein>
<dbReference type="InterPro" id="IPR003661">
    <property type="entry name" value="HisK_dim/P_dom"/>
</dbReference>
<evidence type="ECO:0000259" key="8">
    <source>
        <dbReference type="PROSITE" id="PS50109"/>
    </source>
</evidence>
<dbReference type="GO" id="GO:0000155">
    <property type="term" value="F:phosphorelay sensor kinase activity"/>
    <property type="evidence" value="ECO:0007669"/>
    <property type="project" value="InterPro"/>
</dbReference>
<reference evidence="11" key="2">
    <citation type="submission" date="2020-09" db="EMBL/GenBank/DDBJ databases">
        <authorList>
            <person name="Sun Q."/>
            <person name="Ohkuma M."/>
        </authorList>
    </citation>
    <scope>NUCLEOTIDE SEQUENCE</scope>
    <source>
        <strain evidence="11">JCM 3090</strain>
    </source>
</reference>
<evidence type="ECO:0000256" key="5">
    <source>
        <dbReference type="ARBA" id="ARBA00022777"/>
    </source>
</evidence>
<evidence type="ECO:0000256" key="1">
    <source>
        <dbReference type="ARBA" id="ARBA00000085"/>
    </source>
</evidence>
<keyword evidence="4 7" id="KW-0597">Phosphoprotein</keyword>
<dbReference type="EMBL" id="BMQB01000003">
    <property type="protein sequence ID" value="GGJ87360.1"/>
    <property type="molecule type" value="Genomic_DNA"/>
</dbReference>
<name>A0A8J3B1H3_9ACTN</name>
<dbReference type="PANTHER" id="PTHR43065">
    <property type="entry name" value="SENSOR HISTIDINE KINASE"/>
    <property type="match status" value="1"/>
</dbReference>
<dbReference type="InterPro" id="IPR001789">
    <property type="entry name" value="Sig_transdc_resp-reg_receiver"/>
</dbReference>
<comment type="subcellular location">
    <subcellularLocation>
        <location evidence="2">Cell membrane</location>
    </subcellularLocation>
</comment>
<keyword evidence="6" id="KW-0902">Two-component regulatory system</keyword>
<dbReference type="InterPro" id="IPR000014">
    <property type="entry name" value="PAS"/>
</dbReference>
<dbReference type="PROSITE" id="PS50109">
    <property type="entry name" value="HIS_KIN"/>
    <property type="match status" value="1"/>
</dbReference>
<dbReference type="SMART" id="SM00448">
    <property type="entry name" value="REC"/>
    <property type="match status" value="2"/>
</dbReference>
<evidence type="ECO:0000256" key="3">
    <source>
        <dbReference type="ARBA" id="ARBA00012438"/>
    </source>
</evidence>
<dbReference type="Gene3D" id="3.30.450.20">
    <property type="entry name" value="PAS domain"/>
    <property type="match status" value="1"/>
</dbReference>
<dbReference type="InterPro" id="IPR035965">
    <property type="entry name" value="PAS-like_dom_sf"/>
</dbReference>
<dbReference type="Gene3D" id="3.40.50.2300">
    <property type="match status" value="2"/>
</dbReference>
<dbReference type="InterPro" id="IPR005467">
    <property type="entry name" value="His_kinase_dom"/>
</dbReference>
<dbReference type="SUPFAM" id="SSF52172">
    <property type="entry name" value="CheY-like"/>
    <property type="match status" value="2"/>
</dbReference>
<dbReference type="Pfam" id="PF02518">
    <property type="entry name" value="HATPase_c"/>
    <property type="match status" value="1"/>
</dbReference>
<dbReference type="PROSITE" id="PS50110">
    <property type="entry name" value="RESPONSE_REGULATORY"/>
    <property type="match status" value="2"/>
</dbReference>
<evidence type="ECO:0000313" key="12">
    <source>
        <dbReference type="Proteomes" id="UP000649739"/>
    </source>
</evidence>
<dbReference type="EC" id="2.7.13.3" evidence="3"/>
<proteinExistence type="predicted"/>
<evidence type="ECO:0000259" key="10">
    <source>
        <dbReference type="PROSITE" id="PS50113"/>
    </source>
</evidence>
<dbReference type="InterPro" id="IPR036097">
    <property type="entry name" value="HisK_dim/P_sf"/>
</dbReference>
<dbReference type="InterPro" id="IPR004358">
    <property type="entry name" value="Sig_transdc_His_kin-like_C"/>
</dbReference>
<feature type="modified residue" description="4-aspartylphosphate" evidence="7">
    <location>
        <position position="584"/>
    </location>
</feature>
<evidence type="ECO:0000259" key="9">
    <source>
        <dbReference type="PROSITE" id="PS50110"/>
    </source>
</evidence>
<dbReference type="InterPro" id="IPR000700">
    <property type="entry name" value="PAS-assoc_C"/>
</dbReference>
<dbReference type="SUPFAM" id="SSF55874">
    <property type="entry name" value="ATPase domain of HSP90 chaperone/DNA topoisomerase II/histidine kinase"/>
    <property type="match status" value="1"/>
</dbReference>
<dbReference type="PANTHER" id="PTHR43065:SF42">
    <property type="entry name" value="TWO-COMPONENT SENSOR PPRA"/>
    <property type="match status" value="1"/>
</dbReference>
<dbReference type="NCBIfam" id="TIGR00229">
    <property type="entry name" value="sensory_box"/>
    <property type="match status" value="1"/>
</dbReference>
<dbReference type="Gene3D" id="3.30.565.10">
    <property type="entry name" value="Histidine kinase-like ATPase, C-terminal domain"/>
    <property type="match status" value="1"/>
</dbReference>
<evidence type="ECO:0000256" key="7">
    <source>
        <dbReference type="PROSITE-ProRule" id="PRU00169"/>
    </source>
</evidence>
<dbReference type="InterPro" id="IPR011006">
    <property type="entry name" value="CheY-like_superfamily"/>
</dbReference>
<sequence length="655" mass="71188">MTPVDPIRVLIVEDSDDDAVLIVRRFHSAGVPIEHERAETAAQVAEALDARRPDVVISDYNVPGFGAEAALQLLHDAGIDGDLPFIVVSGEVGEETAAALMKAGAHDVVLKDRLARLVPAVQRELREAADRRQHRLAEDALRRSEERFRMLAEHAQDIIFRCRLVPELALEYISPAVRGILGYEPDQLYADPGILYSAMCDNGMERVLATWRDPEPERLTVQWRRPDGRFAWTEQRVVRITDDVGTPVAVEGILRDVTEAVLAEQERERLERQLRQTERLESLGQLAGGIAHDFNNLLAVITGYSEMIDDSMAPDDPARDDLDGIRAAARRGAGLTRQLLIFSRREPSRPERVDLNEVVRATHILLQRTLGEDIEVALDLHADLRPVVIDASKLEQVVMNLVVNSRAAMPDGGRLSFTSGLVRNVDDPRPPPPDEGGLVYLTVADTGCGMPADVAQHAFEPFFTTRGPGEGSGLGLATAYGAVREAGGEIRLDTAPDRGTAVTIYLPAAAGAAAPTAPARPPAPDGVPGGDERILVVEDEDAVRELVRRTLERSGYRVAVAAAPIEALRLFDARPQDVDAVVADVVMPGMSGTAMAAKMLEQRPELPVLFVSGYTMGQAPGGYALPDGAPLLRKPFEADALLRKLRGLLRGTRQG</sequence>
<dbReference type="PROSITE" id="PS50113">
    <property type="entry name" value="PAC"/>
    <property type="match status" value="1"/>
</dbReference>
<keyword evidence="12" id="KW-1185">Reference proteome</keyword>
<feature type="domain" description="Histidine kinase" evidence="8">
    <location>
        <begin position="289"/>
        <end position="510"/>
    </location>
</feature>
<dbReference type="Proteomes" id="UP000649739">
    <property type="component" value="Unassembled WGS sequence"/>
</dbReference>